<protein>
    <submittedName>
        <fullName evidence="2">Uncharacterized protein</fullName>
    </submittedName>
</protein>
<comment type="caution">
    <text evidence="2">The sequence shown here is derived from an EMBL/GenBank/DDBJ whole genome shotgun (WGS) entry which is preliminary data.</text>
</comment>
<dbReference type="Proteomes" id="UP000004226">
    <property type="component" value="Unassembled WGS sequence"/>
</dbReference>
<sequence>MIDLKQINNQISGYKNQYDNYRKDVSTKLNTYKKKYLEKYREGVYINNIRLDWCRISETQKGDMKDSPLDPSDIPNQISTNLHISDKEINLEAKFNIDNRQKKELFEEIKQLFLKKQRINITTSNEIIENLIIISISKELDKNNYAFSLSMRQFQTAKITSTGEVKSGEQTQVNGTTTVGTQGTTQSNVSGGYLK</sequence>
<feature type="region of interest" description="Disordered" evidence="1">
    <location>
        <begin position="162"/>
        <end position="195"/>
    </location>
</feature>
<feature type="compositionally biased region" description="Low complexity" evidence="1">
    <location>
        <begin position="168"/>
        <end position="186"/>
    </location>
</feature>
<gene>
    <name evidence="2" type="ORF">HMPREF0554_0823</name>
</gene>
<evidence type="ECO:0000313" key="3">
    <source>
        <dbReference type="Proteomes" id="UP000004226"/>
    </source>
</evidence>
<dbReference type="EMBL" id="ADAD01000177">
    <property type="protein sequence ID" value="EEY34184.1"/>
    <property type="molecule type" value="Genomic_DNA"/>
</dbReference>
<evidence type="ECO:0000256" key="1">
    <source>
        <dbReference type="SAM" id="MobiDB-lite"/>
    </source>
</evidence>
<keyword evidence="3" id="KW-1185">Reference proteome</keyword>
<proteinExistence type="predicted"/>
<reference evidence="2 3" key="1">
    <citation type="submission" date="2009-10" db="EMBL/GenBank/DDBJ databases">
        <authorList>
            <person name="Harkins D.M."/>
            <person name="Madupu R."/>
            <person name="Durkin A.S."/>
            <person name="Torralba M."/>
            <person name="Methe B."/>
            <person name="Sutton G.G."/>
            <person name="Strausberg R.L."/>
            <person name="Nelson K.E."/>
        </authorList>
    </citation>
    <scope>NUCLEOTIDE SEQUENCE [LARGE SCALE GENOMIC DNA]</scope>
    <source>
        <strain evidence="2 3">F0264</strain>
    </source>
</reference>
<name>D0GNX0_9FUSO</name>
<organism evidence="2 3">
    <name type="scientific">Pseudoleptotrichia goodfellowii F0264</name>
    <dbReference type="NCBI Taxonomy" id="596323"/>
    <lineage>
        <taxon>Bacteria</taxon>
        <taxon>Fusobacteriati</taxon>
        <taxon>Fusobacteriota</taxon>
        <taxon>Fusobacteriia</taxon>
        <taxon>Fusobacteriales</taxon>
        <taxon>Leptotrichiaceae</taxon>
        <taxon>Pseudoleptotrichia</taxon>
    </lineage>
</organism>
<accession>D0GNX0</accession>
<dbReference type="AlphaFoldDB" id="D0GNX0"/>
<evidence type="ECO:0000313" key="2">
    <source>
        <dbReference type="EMBL" id="EEY34184.1"/>
    </source>
</evidence>
<dbReference type="RefSeq" id="WP_006808162.1">
    <property type="nucleotide sequence ID" value="NZ_ADAD01000177.1"/>
</dbReference>